<dbReference type="EMBL" id="JBHSBL010000012">
    <property type="protein sequence ID" value="MFC4065484.1"/>
    <property type="molecule type" value="Genomic_DNA"/>
</dbReference>
<evidence type="ECO:0000313" key="1">
    <source>
        <dbReference type="EMBL" id="MFC4065484.1"/>
    </source>
</evidence>
<comment type="caution">
    <text evidence="1">The sequence shown here is derived from an EMBL/GenBank/DDBJ whole genome shotgun (WGS) entry which is preliminary data.</text>
</comment>
<evidence type="ECO:0000313" key="2">
    <source>
        <dbReference type="Proteomes" id="UP001595867"/>
    </source>
</evidence>
<protein>
    <recommendedName>
        <fullName evidence="3">Secreted protein</fullName>
    </recommendedName>
</protein>
<dbReference type="Proteomes" id="UP001595867">
    <property type="component" value="Unassembled WGS sequence"/>
</dbReference>
<reference evidence="2" key="1">
    <citation type="journal article" date="2019" name="Int. J. Syst. Evol. Microbiol.">
        <title>The Global Catalogue of Microorganisms (GCM) 10K type strain sequencing project: providing services to taxonomists for standard genome sequencing and annotation.</title>
        <authorList>
            <consortium name="The Broad Institute Genomics Platform"/>
            <consortium name="The Broad Institute Genome Sequencing Center for Infectious Disease"/>
            <person name="Wu L."/>
            <person name="Ma J."/>
        </authorList>
    </citation>
    <scope>NUCLEOTIDE SEQUENCE [LARGE SCALE GENOMIC DNA]</scope>
    <source>
        <strain evidence="2">TBRC 5832</strain>
    </source>
</reference>
<accession>A0ABV8IR74</accession>
<gene>
    <name evidence="1" type="ORF">ACFO0C_11125</name>
</gene>
<organism evidence="1 2">
    <name type="scientific">Actinoplanes subglobosus</name>
    <dbReference type="NCBI Taxonomy" id="1547892"/>
    <lineage>
        <taxon>Bacteria</taxon>
        <taxon>Bacillati</taxon>
        <taxon>Actinomycetota</taxon>
        <taxon>Actinomycetes</taxon>
        <taxon>Micromonosporales</taxon>
        <taxon>Micromonosporaceae</taxon>
        <taxon>Actinoplanes</taxon>
    </lineage>
</organism>
<dbReference type="RefSeq" id="WP_378066508.1">
    <property type="nucleotide sequence ID" value="NZ_JBHSBL010000012.1"/>
</dbReference>
<proteinExistence type="predicted"/>
<keyword evidence="2" id="KW-1185">Reference proteome</keyword>
<evidence type="ECO:0008006" key="3">
    <source>
        <dbReference type="Google" id="ProtNLM"/>
    </source>
</evidence>
<sequence>MGALAAAVGFVSQPASAEAAADEPSSIVEDFSYPNAEDITGVKLIRGDGNITYVGCSEENVSLAVWSYTASQPFCFRIVGKTGHLTVELQQVYGFRNYEDFAVGATVSLNGAPATGAIVPADDWLGVGSGSSTGGQVAMLEIRV</sequence>
<name>A0ABV8IR74_9ACTN</name>